<keyword evidence="1" id="KW-0456">Lyase</keyword>
<sequence length="38" mass="4463">MLICNALMPLVPVRRWEETTWSSRELYHFLAPLCELSG</sequence>
<organism evidence="1 2">
    <name type="scientific">Klebsiella pneumoniae subsp. ozaenae</name>
    <dbReference type="NCBI Taxonomy" id="574"/>
    <lineage>
        <taxon>Bacteria</taxon>
        <taxon>Pseudomonadati</taxon>
        <taxon>Pseudomonadota</taxon>
        <taxon>Gammaproteobacteria</taxon>
        <taxon>Enterobacterales</taxon>
        <taxon>Enterobacteriaceae</taxon>
        <taxon>Klebsiella/Raoultella group</taxon>
        <taxon>Klebsiella</taxon>
        <taxon>Klebsiella pneumoniae complex</taxon>
    </lineage>
</organism>
<evidence type="ECO:0000313" key="1">
    <source>
        <dbReference type="EMBL" id="STU87342.1"/>
    </source>
</evidence>
<gene>
    <name evidence="1" type="primary">pabC_1</name>
    <name evidence="1" type="ORF">NCTC10313_04313</name>
</gene>
<dbReference type="Proteomes" id="UP000254487">
    <property type="component" value="Unassembled WGS sequence"/>
</dbReference>
<evidence type="ECO:0000313" key="2">
    <source>
        <dbReference type="Proteomes" id="UP000254487"/>
    </source>
</evidence>
<accession>A0A377ZWP2</accession>
<reference evidence="1 2" key="1">
    <citation type="submission" date="2018-06" db="EMBL/GenBank/DDBJ databases">
        <authorList>
            <consortium name="Pathogen Informatics"/>
            <person name="Doyle S."/>
        </authorList>
    </citation>
    <scope>NUCLEOTIDE SEQUENCE [LARGE SCALE GENOMIC DNA]</scope>
    <source>
        <strain evidence="1 2">NCTC10313</strain>
    </source>
</reference>
<protein>
    <submittedName>
        <fullName evidence="1">Aminodeoxychorismate lyase</fullName>
        <ecNumber evidence="1">4.1.3.38</ecNumber>
    </submittedName>
</protein>
<proteinExistence type="predicted"/>
<dbReference type="GO" id="GO:0008696">
    <property type="term" value="F:4-amino-4-deoxychorismate lyase activity"/>
    <property type="evidence" value="ECO:0007669"/>
    <property type="project" value="UniProtKB-EC"/>
</dbReference>
<dbReference type="EC" id="4.1.3.38" evidence="1"/>
<dbReference type="AlphaFoldDB" id="A0A377ZWP2"/>
<name>A0A377ZWP2_KLEPO</name>
<dbReference type="EMBL" id="UGLW01000003">
    <property type="protein sequence ID" value="STU87342.1"/>
    <property type="molecule type" value="Genomic_DNA"/>
</dbReference>